<dbReference type="OrthoDB" id="185449at2157"/>
<dbReference type="Proteomes" id="UP000199062">
    <property type="component" value="Unassembled WGS sequence"/>
</dbReference>
<organism evidence="1 2">
    <name type="scientific">Halomicrobium zhouii</name>
    <dbReference type="NCBI Taxonomy" id="767519"/>
    <lineage>
        <taxon>Archaea</taxon>
        <taxon>Methanobacteriati</taxon>
        <taxon>Methanobacteriota</taxon>
        <taxon>Stenosarchaea group</taxon>
        <taxon>Halobacteria</taxon>
        <taxon>Halobacteriales</taxon>
        <taxon>Haloarculaceae</taxon>
        <taxon>Halomicrobium</taxon>
    </lineage>
</organism>
<dbReference type="EMBL" id="FOZK01000002">
    <property type="protein sequence ID" value="SFS00129.1"/>
    <property type="molecule type" value="Genomic_DNA"/>
</dbReference>
<protein>
    <submittedName>
        <fullName evidence="1">Uncharacterized protein</fullName>
    </submittedName>
</protein>
<dbReference type="InterPro" id="IPR046622">
    <property type="entry name" value="DUF6735"/>
</dbReference>
<evidence type="ECO:0000313" key="1">
    <source>
        <dbReference type="EMBL" id="SFS00129.1"/>
    </source>
</evidence>
<sequence length="208" mass="23342">MAHRALVAYERPDGRFNLHYSHEGAYELRLATDITADTPFGGGVPSTDQRNRLDLMLEVQPGGAGISVDSGRYRAAPVEMEPKEIALALETICEGHVDYLTHEAFYVVDRDFDVTAYRTFSFAMDHVEHQTKEGDTVGNGALVPVRWNDGEPVGDGVLRGRLHALRSITRDTLDRDVFDEDEAQTYMIEKLQTWVHDDAEIHVHSDTT</sequence>
<evidence type="ECO:0000313" key="2">
    <source>
        <dbReference type="Proteomes" id="UP000199062"/>
    </source>
</evidence>
<proteinExistence type="predicted"/>
<reference evidence="1 2" key="1">
    <citation type="submission" date="2016-10" db="EMBL/GenBank/DDBJ databases">
        <authorList>
            <person name="de Groot N.N."/>
        </authorList>
    </citation>
    <scope>NUCLEOTIDE SEQUENCE [LARGE SCALE GENOMIC DNA]</scope>
    <source>
        <strain evidence="1 2">CGMCC 1.10457</strain>
    </source>
</reference>
<dbReference type="AlphaFoldDB" id="A0A1I6L9I6"/>
<keyword evidence="2" id="KW-1185">Reference proteome</keyword>
<gene>
    <name evidence="1" type="ORF">SAMN05216559_2314</name>
</gene>
<dbReference type="RefSeq" id="WP_089816678.1">
    <property type="nucleotide sequence ID" value="NZ_FOZK01000002.1"/>
</dbReference>
<dbReference type="Pfam" id="PF20509">
    <property type="entry name" value="DUF6735"/>
    <property type="match status" value="1"/>
</dbReference>
<name>A0A1I6L9I6_9EURY</name>
<accession>A0A1I6L9I6</accession>